<organism evidence="3 4">
    <name type="scientific">Mycolicibacterium gilvum</name>
    <dbReference type="NCBI Taxonomy" id="1804"/>
    <lineage>
        <taxon>Bacteria</taxon>
        <taxon>Bacillati</taxon>
        <taxon>Actinomycetota</taxon>
        <taxon>Actinomycetes</taxon>
        <taxon>Mycobacteriales</taxon>
        <taxon>Mycobacteriaceae</taxon>
        <taxon>Mycolicibacterium</taxon>
    </lineage>
</organism>
<dbReference type="PANTHER" id="PTHR10948">
    <property type="entry name" value="TRANSPOSASE"/>
    <property type="match status" value="1"/>
</dbReference>
<dbReference type="AlphaFoldDB" id="A0A379MPB5"/>
<dbReference type="GO" id="GO:0005829">
    <property type="term" value="C:cytosol"/>
    <property type="evidence" value="ECO:0007669"/>
    <property type="project" value="TreeGrafter"/>
</dbReference>
<dbReference type="SUPFAM" id="SSF46689">
    <property type="entry name" value="Homeodomain-like"/>
    <property type="match status" value="1"/>
</dbReference>
<feature type="compositionally biased region" description="Basic and acidic residues" evidence="1">
    <location>
        <begin position="15"/>
        <end position="27"/>
    </location>
</feature>
<sequence length="200" mass="22252">MATKDWAAKTSDVPEGARRQWRADRALRPPMRSPGRPEPSRAVQRQFWRLIATGITSAEAALKVGVSVPVGTRWFRHAGGMSPISLVVPTGRYLSFEEREEIALLRAKQIGVREIARRIGRDPATISRELRRNAATRSGKQEYRALVAQWKAQQAAKRPKTARLATNDRLREYVQERLAGTCAGRTAVSSSGRGRPRGKG</sequence>
<dbReference type="EMBL" id="UGQM01000008">
    <property type="protein sequence ID" value="SUE32740.1"/>
    <property type="molecule type" value="Genomic_DNA"/>
</dbReference>
<dbReference type="Gene3D" id="1.10.10.60">
    <property type="entry name" value="Homeodomain-like"/>
    <property type="match status" value="1"/>
</dbReference>
<dbReference type="InterPro" id="IPR051917">
    <property type="entry name" value="Transposase-Integrase"/>
</dbReference>
<dbReference type="InterPro" id="IPR009057">
    <property type="entry name" value="Homeodomain-like_sf"/>
</dbReference>
<accession>A0A379MPB5</accession>
<dbReference type="InterPro" id="IPR025246">
    <property type="entry name" value="IS30-like_HTH"/>
</dbReference>
<evidence type="ECO:0000256" key="1">
    <source>
        <dbReference type="SAM" id="MobiDB-lite"/>
    </source>
</evidence>
<dbReference type="Proteomes" id="UP000254291">
    <property type="component" value="Unassembled WGS sequence"/>
</dbReference>
<protein>
    <submittedName>
        <fullName evidence="3">Integrase catalytic subunit</fullName>
    </submittedName>
</protein>
<evidence type="ECO:0000259" key="2">
    <source>
        <dbReference type="Pfam" id="PF13936"/>
    </source>
</evidence>
<feature type="domain" description="Transposase IS30-like HTH" evidence="2">
    <location>
        <begin position="91"/>
        <end position="133"/>
    </location>
</feature>
<dbReference type="PANTHER" id="PTHR10948:SF23">
    <property type="entry name" value="TRANSPOSASE INSI FOR INSERTION SEQUENCE ELEMENT IS30A-RELATED"/>
    <property type="match status" value="1"/>
</dbReference>
<reference evidence="3 4" key="1">
    <citation type="submission" date="2018-06" db="EMBL/GenBank/DDBJ databases">
        <authorList>
            <consortium name="Pathogen Informatics"/>
            <person name="Doyle S."/>
        </authorList>
    </citation>
    <scope>NUCLEOTIDE SEQUENCE [LARGE SCALE GENOMIC DNA]</scope>
    <source>
        <strain evidence="3 4">NCTC10742</strain>
    </source>
</reference>
<feature type="region of interest" description="Disordered" evidence="1">
    <location>
        <begin position="1"/>
        <end position="41"/>
    </location>
</feature>
<dbReference type="GO" id="GO:0032196">
    <property type="term" value="P:transposition"/>
    <property type="evidence" value="ECO:0007669"/>
    <property type="project" value="TreeGrafter"/>
</dbReference>
<gene>
    <name evidence="3" type="ORF">NCTC10742_06104</name>
</gene>
<dbReference type="Pfam" id="PF13936">
    <property type="entry name" value="HTH_38"/>
    <property type="match status" value="1"/>
</dbReference>
<evidence type="ECO:0000313" key="3">
    <source>
        <dbReference type="EMBL" id="SUE32740.1"/>
    </source>
</evidence>
<dbReference type="GO" id="GO:0004803">
    <property type="term" value="F:transposase activity"/>
    <property type="evidence" value="ECO:0007669"/>
    <property type="project" value="TreeGrafter"/>
</dbReference>
<evidence type="ECO:0000313" key="4">
    <source>
        <dbReference type="Proteomes" id="UP000254291"/>
    </source>
</evidence>
<proteinExistence type="predicted"/>
<name>A0A379MPB5_9MYCO</name>